<dbReference type="InterPro" id="IPR011032">
    <property type="entry name" value="GroES-like_sf"/>
</dbReference>
<dbReference type="InterPro" id="IPR047122">
    <property type="entry name" value="Trans-enoyl_RdTase-like"/>
</dbReference>
<dbReference type="InterPro" id="IPR036291">
    <property type="entry name" value="NAD(P)-bd_dom_sf"/>
</dbReference>
<evidence type="ECO:0000256" key="2">
    <source>
        <dbReference type="ARBA" id="ARBA00023002"/>
    </source>
</evidence>
<evidence type="ECO:0000313" key="4">
    <source>
        <dbReference type="EMBL" id="KAI1853029.1"/>
    </source>
</evidence>
<feature type="domain" description="Enoyl reductase (ER)" evidence="3">
    <location>
        <begin position="9"/>
        <end position="326"/>
    </location>
</feature>
<evidence type="ECO:0000256" key="1">
    <source>
        <dbReference type="ARBA" id="ARBA00008072"/>
    </source>
</evidence>
<protein>
    <recommendedName>
        <fullName evidence="3">Enoyl reductase (ER) domain-containing protein</fullName>
    </recommendedName>
</protein>
<accession>A0A9Q0AIB2</accession>
<comment type="similarity">
    <text evidence="1">Belongs to the zinc-containing alcohol dehydrogenase family.</text>
</comment>
<evidence type="ECO:0000313" key="5">
    <source>
        <dbReference type="Proteomes" id="UP000829685"/>
    </source>
</evidence>
<gene>
    <name evidence="4" type="ORF">JX265_012785</name>
</gene>
<dbReference type="GO" id="GO:0016651">
    <property type="term" value="F:oxidoreductase activity, acting on NAD(P)H"/>
    <property type="evidence" value="ECO:0007669"/>
    <property type="project" value="InterPro"/>
</dbReference>
<dbReference type="AlphaFoldDB" id="A0A9Q0AIB2"/>
<keyword evidence="2" id="KW-0560">Oxidoreductase</keyword>
<dbReference type="CDD" id="cd08249">
    <property type="entry name" value="enoyl_reductase_like"/>
    <property type="match status" value="1"/>
</dbReference>
<keyword evidence="5" id="KW-1185">Reference proteome</keyword>
<dbReference type="Pfam" id="PF08240">
    <property type="entry name" value="ADH_N"/>
    <property type="match status" value="1"/>
</dbReference>
<organism evidence="4 5">
    <name type="scientific">Neoarthrinium moseri</name>
    <dbReference type="NCBI Taxonomy" id="1658444"/>
    <lineage>
        <taxon>Eukaryota</taxon>
        <taxon>Fungi</taxon>
        <taxon>Dikarya</taxon>
        <taxon>Ascomycota</taxon>
        <taxon>Pezizomycotina</taxon>
        <taxon>Sordariomycetes</taxon>
        <taxon>Xylariomycetidae</taxon>
        <taxon>Amphisphaeriales</taxon>
        <taxon>Apiosporaceae</taxon>
        <taxon>Neoarthrinium</taxon>
    </lineage>
</organism>
<dbReference type="PANTHER" id="PTHR45348:SF5">
    <property type="entry name" value="OXIDOREDUCTASE, PUTATIVE (AFU_ORTHOLOGUE AFUA_8G01420)-RELATED"/>
    <property type="match status" value="1"/>
</dbReference>
<sequence length="336" mass="36142">MKEAIVSKGPTVQIVDSPIPKPGPDDVVIKVVYAGSNPKDWKLPDWVGTTANQGDDVAGTIHEVGSHVTEFKPGDRVMAFHVMQAPHGAWAEYSLAPAHTTAHLPAETSFEQGAAVPLAALTAAVGLYLRLGLPEPWRPAKEPTPLVVYGAASAVGAYVVQLAKKSNIHPLICVAGNSQDYVKSFLDPSKGDTVVDYRAGDEAVVEGIRKALGGLKLFHAYDAVSEKGSYQNISKVLERGSKITLVLPFKSYDEIPDYVEQAVTSVGCVHDDDKDFGFVYFRYIARGLKEGWFRAQPTEVVPGGLGGVQYALEQLKEGKVNAKKLVFEVKATEGVN</sequence>
<dbReference type="PANTHER" id="PTHR45348">
    <property type="entry name" value="HYPOTHETICAL OXIDOREDUCTASE (EUROFUNG)"/>
    <property type="match status" value="1"/>
</dbReference>
<dbReference type="SUPFAM" id="SSF51735">
    <property type="entry name" value="NAD(P)-binding Rossmann-fold domains"/>
    <property type="match status" value="1"/>
</dbReference>
<reference evidence="4" key="1">
    <citation type="submission" date="2021-03" db="EMBL/GenBank/DDBJ databases">
        <title>Revisited historic fungal species revealed as producer of novel bioactive compounds through whole genome sequencing and comparative genomics.</title>
        <authorList>
            <person name="Vignolle G.A."/>
            <person name="Hochenegger N."/>
            <person name="Mach R.L."/>
            <person name="Mach-Aigner A.R."/>
            <person name="Javad Rahimi M."/>
            <person name="Salim K.A."/>
            <person name="Chan C.M."/>
            <person name="Lim L.B.L."/>
            <person name="Cai F."/>
            <person name="Druzhinina I.S."/>
            <person name="U'Ren J.M."/>
            <person name="Derntl C."/>
        </authorList>
    </citation>
    <scope>NUCLEOTIDE SEQUENCE</scope>
    <source>
        <strain evidence="4">TUCIM 5799</strain>
    </source>
</reference>
<dbReference type="SMART" id="SM00829">
    <property type="entry name" value="PKS_ER"/>
    <property type="match status" value="1"/>
</dbReference>
<proteinExistence type="inferred from homology"/>
<dbReference type="InterPro" id="IPR020843">
    <property type="entry name" value="ER"/>
</dbReference>
<dbReference type="EMBL" id="JAFIMR010000058">
    <property type="protein sequence ID" value="KAI1853029.1"/>
    <property type="molecule type" value="Genomic_DNA"/>
</dbReference>
<dbReference type="SUPFAM" id="SSF50129">
    <property type="entry name" value="GroES-like"/>
    <property type="match status" value="1"/>
</dbReference>
<dbReference type="Gene3D" id="3.40.50.720">
    <property type="entry name" value="NAD(P)-binding Rossmann-like Domain"/>
    <property type="match status" value="1"/>
</dbReference>
<dbReference type="Proteomes" id="UP000829685">
    <property type="component" value="Unassembled WGS sequence"/>
</dbReference>
<dbReference type="InterPro" id="IPR013154">
    <property type="entry name" value="ADH-like_N"/>
</dbReference>
<comment type="caution">
    <text evidence="4">The sequence shown here is derived from an EMBL/GenBank/DDBJ whole genome shotgun (WGS) entry which is preliminary data.</text>
</comment>
<dbReference type="Gene3D" id="3.90.180.10">
    <property type="entry name" value="Medium-chain alcohol dehydrogenases, catalytic domain"/>
    <property type="match status" value="1"/>
</dbReference>
<name>A0A9Q0AIB2_9PEZI</name>
<evidence type="ECO:0000259" key="3">
    <source>
        <dbReference type="SMART" id="SM00829"/>
    </source>
</evidence>